<proteinExistence type="predicted"/>
<reference evidence="2" key="1">
    <citation type="journal article" date="2019" name="Int. J. Syst. Evol. Microbiol.">
        <title>The Global Catalogue of Microorganisms (GCM) 10K type strain sequencing project: providing services to taxonomists for standard genome sequencing and annotation.</title>
        <authorList>
            <consortium name="The Broad Institute Genomics Platform"/>
            <consortium name="The Broad Institute Genome Sequencing Center for Infectious Disease"/>
            <person name="Wu L."/>
            <person name="Ma J."/>
        </authorList>
    </citation>
    <scope>NUCLEOTIDE SEQUENCE [LARGE SCALE GENOMIC DNA]</scope>
    <source>
        <strain evidence="2">JCM 11117</strain>
    </source>
</reference>
<evidence type="ECO:0000313" key="2">
    <source>
        <dbReference type="Proteomes" id="UP001499967"/>
    </source>
</evidence>
<sequence>MTIASPRQPEGAAQGARRLWQLWTWVSRCDASGCDERPVHLGWCARHTPADDPAPDEYWG</sequence>
<dbReference type="EMBL" id="BAAAHP010000010">
    <property type="protein sequence ID" value="GAA0921146.1"/>
    <property type="molecule type" value="Genomic_DNA"/>
</dbReference>
<organism evidence="1 2">
    <name type="scientific">Pseudonocardia zijingensis</name>
    <dbReference type="NCBI Taxonomy" id="153376"/>
    <lineage>
        <taxon>Bacteria</taxon>
        <taxon>Bacillati</taxon>
        <taxon>Actinomycetota</taxon>
        <taxon>Actinomycetes</taxon>
        <taxon>Pseudonocardiales</taxon>
        <taxon>Pseudonocardiaceae</taxon>
        <taxon>Pseudonocardia</taxon>
    </lineage>
</organism>
<keyword evidence="2" id="KW-1185">Reference proteome</keyword>
<gene>
    <name evidence="1" type="ORF">GCM10009559_04040</name>
</gene>
<protein>
    <submittedName>
        <fullName evidence="1">Uncharacterized protein</fullName>
    </submittedName>
</protein>
<dbReference type="Proteomes" id="UP001499967">
    <property type="component" value="Unassembled WGS sequence"/>
</dbReference>
<name>A0ABP3ZH26_9PSEU</name>
<dbReference type="RefSeq" id="WP_343938217.1">
    <property type="nucleotide sequence ID" value="NZ_BAAAHP010000010.1"/>
</dbReference>
<accession>A0ABP3ZH26</accession>
<comment type="caution">
    <text evidence="1">The sequence shown here is derived from an EMBL/GenBank/DDBJ whole genome shotgun (WGS) entry which is preliminary data.</text>
</comment>
<evidence type="ECO:0000313" key="1">
    <source>
        <dbReference type="EMBL" id="GAA0921146.1"/>
    </source>
</evidence>